<gene>
    <name evidence="4" type="primary">Dmxl2</name>
    <name evidence="4" type="ORF">AOXY_G38578</name>
</gene>
<dbReference type="InterPro" id="IPR052208">
    <property type="entry name" value="DmX-like/RAVE_component"/>
</dbReference>
<comment type="caution">
    <text evidence="4">The sequence shown here is derived from an EMBL/GenBank/DDBJ whole genome shotgun (WGS) entry which is preliminary data.</text>
</comment>
<dbReference type="Proteomes" id="UP001230051">
    <property type="component" value="Unassembled WGS sequence"/>
</dbReference>
<dbReference type="Pfam" id="PF00400">
    <property type="entry name" value="WD40"/>
    <property type="match status" value="2"/>
</dbReference>
<evidence type="ECO:0000313" key="5">
    <source>
        <dbReference type="Proteomes" id="UP001230051"/>
    </source>
</evidence>
<dbReference type="GO" id="GO:0007035">
    <property type="term" value="P:vacuolar acidification"/>
    <property type="evidence" value="ECO:0007669"/>
    <property type="project" value="TreeGrafter"/>
</dbReference>
<organism evidence="4 5">
    <name type="scientific">Acipenser oxyrinchus oxyrinchus</name>
    <dbReference type="NCBI Taxonomy" id="40147"/>
    <lineage>
        <taxon>Eukaryota</taxon>
        <taxon>Metazoa</taxon>
        <taxon>Chordata</taxon>
        <taxon>Craniata</taxon>
        <taxon>Vertebrata</taxon>
        <taxon>Euteleostomi</taxon>
        <taxon>Actinopterygii</taxon>
        <taxon>Chondrostei</taxon>
        <taxon>Acipenseriformes</taxon>
        <taxon>Acipenseridae</taxon>
        <taxon>Acipenser</taxon>
    </lineage>
</organism>
<keyword evidence="1" id="KW-0597">Phosphoprotein</keyword>
<dbReference type="FunFam" id="2.130.10.10:FF:000150">
    <property type="entry name" value="Dmx-like 2, isoform CRA_c"/>
    <property type="match status" value="1"/>
</dbReference>
<dbReference type="InterPro" id="IPR001680">
    <property type="entry name" value="WD40_rpt"/>
</dbReference>
<evidence type="ECO:0000256" key="1">
    <source>
        <dbReference type="ARBA" id="ARBA00022553"/>
    </source>
</evidence>
<dbReference type="AlphaFoldDB" id="A0AAD8CD73"/>
<evidence type="ECO:0000256" key="2">
    <source>
        <dbReference type="ARBA" id="ARBA00022574"/>
    </source>
</evidence>
<keyword evidence="2" id="KW-0853">WD repeat</keyword>
<reference evidence="4" key="1">
    <citation type="submission" date="2022-02" db="EMBL/GenBank/DDBJ databases">
        <title>Atlantic sturgeon de novo genome assembly.</title>
        <authorList>
            <person name="Stock M."/>
            <person name="Klopp C."/>
            <person name="Guiguen Y."/>
            <person name="Cabau C."/>
            <person name="Parinello H."/>
            <person name="Santidrian Yebra-Pimentel E."/>
            <person name="Kuhl H."/>
            <person name="Dirks R.P."/>
            <person name="Guessner J."/>
            <person name="Wuertz S."/>
            <person name="Du K."/>
            <person name="Schartl M."/>
        </authorList>
    </citation>
    <scope>NUCLEOTIDE SEQUENCE</scope>
    <source>
        <strain evidence="4">STURGEONOMICS-FGT-2020</strain>
        <tissue evidence="4">Whole blood</tissue>
    </source>
</reference>
<keyword evidence="3" id="KW-0677">Repeat</keyword>
<protein>
    <submittedName>
        <fullName evidence="4">DmX-like protein 2 isoform X1</fullName>
    </submittedName>
</protein>
<dbReference type="PANTHER" id="PTHR13950:SF13">
    <property type="entry name" value="DMX-LIKE PROTEIN 2"/>
    <property type="match status" value="1"/>
</dbReference>
<dbReference type="GO" id="GO:0043291">
    <property type="term" value="C:RAVE complex"/>
    <property type="evidence" value="ECO:0007669"/>
    <property type="project" value="TreeGrafter"/>
</dbReference>
<sequence>MHLHQVLTGAVNPGDSCYSVGSVNDIPFTAYGSGCDIVILASDFECVQIIPGAKHGNIQVSCVECSHQLGRIAASYGNTVCIFEPVATNPHKRNNQLNYQWQKTGQFFLNSVTYNLAWDPQGNRILTATDQLQLWAPPSGDILLEEDDSQAADDRLPPVLNDWKYVWQCKTAVSVHIMKWSSDGEYFATAGKDDCLLKVWYPTTGWKSAVVIPDLPDRKSDAVHFSFVYLAHPRTVTGFSWRKTSKYMPRGSVCNVLLTSCQDGVCRLWSETLLPEDSLLGGQITESSTSSSSSLPHLGNQKDKIQHALETIHHFKHLRRGRRRSSALVAHTDLLPSQLGSHDVHRQISHHANALCHFHIAASISPSTAIPPALAGTAFTSDEGNGGFVVHWLNNKDLSFTSAMDLFMQQLRKISEQQVEQGCEDLDQDILQKIDPGKC</sequence>
<evidence type="ECO:0000313" key="4">
    <source>
        <dbReference type="EMBL" id="KAK1127635.1"/>
    </source>
</evidence>
<dbReference type="SMART" id="SM00320">
    <property type="entry name" value="WD40"/>
    <property type="match status" value="4"/>
</dbReference>
<dbReference type="Gene3D" id="2.130.10.10">
    <property type="entry name" value="YVTN repeat-like/Quinoprotein amine dehydrogenase"/>
    <property type="match status" value="1"/>
</dbReference>
<evidence type="ECO:0000256" key="3">
    <source>
        <dbReference type="ARBA" id="ARBA00022737"/>
    </source>
</evidence>
<dbReference type="SUPFAM" id="SSF50978">
    <property type="entry name" value="WD40 repeat-like"/>
    <property type="match status" value="1"/>
</dbReference>
<name>A0AAD8CD73_ACIOX</name>
<accession>A0AAD8CD73</accession>
<dbReference type="PANTHER" id="PTHR13950">
    <property type="entry name" value="RABCONNECTIN-RELATED"/>
    <property type="match status" value="1"/>
</dbReference>
<dbReference type="InterPro" id="IPR015943">
    <property type="entry name" value="WD40/YVTN_repeat-like_dom_sf"/>
</dbReference>
<proteinExistence type="predicted"/>
<dbReference type="EMBL" id="JAGXEW010001437">
    <property type="protein sequence ID" value="KAK1127635.1"/>
    <property type="molecule type" value="Genomic_DNA"/>
</dbReference>
<keyword evidence="5" id="KW-1185">Reference proteome</keyword>
<dbReference type="InterPro" id="IPR036322">
    <property type="entry name" value="WD40_repeat_dom_sf"/>
</dbReference>